<dbReference type="GO" id="GO:0007165">
    <property type="term" value="P:signal transduction"/>
    <property type="evidence" value="ECO:0007669"/>
    <property type="project" value="InterPro"/>
</dbReference>
<dbReference type="PANTHER" id="PTHR24070">
    <property type="entry name" value="RAS, DI-RAS, AND RHEB FAMILY MEMBERS OF SMALL GTPASE SUPERFAMILY"/>
    <property type="match status" value="1"/>
</dbReference>
<dbReference type="GO" id="GO:0003924">
    <property type="term" value="F:GTPase activity"/>
    <property type="evidence" value="ECO:0007669"/>
    <property type="project" value="InterPro"/>
</dbReference>
<dbReference type="GO" id="GO:0016020">
    <property type="term" value="C:membrane"/>
    <property type="evidence" value="ECO:0007669"/>
    <property type="project" value="InterPro"/>
</dbReference>
<dbReference type="SMART" id="SM00175">
    <property type="entry name" value="RAB"/>
    <property type="match status" value="1"/>
</dbReference>
<dbReference type="Gene3D" id="3.40.50.300">
    <property type="entry name" value="P-loop containing nucleotide triphosphate hydrolases"/>
    <property type="match status" value="1"/>
</dbReference>
<dbReference type="InterPro" id="IPR027417">
    <property type="entry name" value="P-loop_NTPase"/>
</dbReference>
<dbReference type="InterPro" id="IPR005225">
    <property type="entry name" value="Small_GTP-bd"/>
</dbReference>
<evidence type="ECO:0000256" key="1">
    <source>
        <dbReference type="ARBA" id="ARBA00022741"/>
    </source>
</evidence>
<dbReference type="SUPFAM" id="SSF52540">
    <property type="entry name" value="P-loop containing nucleoside triphosphate hydrolases"/>
    <property type="match status" value="1"/>
</dbReference>
<protein>
    <submittedName>
        <fullName evidence="3">Putative ras family protein</fullName>
    </submittedName>
</protein>
<gene>
    <name evidence="3" type="ORF">EV44_g2206</name>
</gene>
<dbReference type="STRING" id="52586.A0A0B1P5A0"/>
<reference evidence="3 4" key="1">
    <citation type="journal article" date="2014" name="BMC Genomics">
        <title>Adaptive genomic structural variation in the grape powdery mildew pathogen, Erysiphe necator.</title>
        <authorList>
            <person name="Jones L."/>
            <person name="Riaz S."/>
            <person name="Morales-Cruz A."/>
            <person name="Amrine K.C."/>
            <person name="McGuire B."/>
            <person name="Gubler W.D."/>
            <person name="Walker M.A."/>
            <person name="Cantu D."/>
        </authorList>
    </citation>
    <scope>NUCLEOTIDE SEQUENCE [LARGE SCALE GENOMIC DNA]</scope>
    <source>
        <strain evidence="4">c</strain>
    </source>
</reference>
<dbReference type="InterPro" id="IPR020849">
    <property type="entry name" value="Small_GTPase_Ras-type"/>
</dbReference>
<dbReference type="EMBL" id="JNVN01001192">
    <property type="protein sequence ID" value="KHJ33847.1"/>
    <property type="molecule type" value="Genomic_DNA"/>
</dbReference>
<accession>A0A0B1P5A0</accession>
<evidence type="ECO:0000256" key="2">
    <source>
        <dbReference type="ARBA" id="ARBA00023134"/>
    </source>
</evidence>
<dbReference type="PROSITE" id="PS51421">
    <property type="entry name" value="RAS"/>
    <property type="match status" value="1"/>
</dbReference>
<dbReference type="PROSITE" id="PS51419">
    <property type="entry name" value="RAB"/>
    <property type="match status" value="1"/>
</dbReference>
<organism evidence="3 4">
    <name type="scientific">Uncinula necator</name>
    <name type="common">Grape powdery mildew</name>
    <dbReference type="NCBI Taxonomy" id="52586"/>
    <lineage>
        <taxon>Eukaryota</taxon>
        <taxon>Fungi</taxon>
        <taxon>Dikarya</taxon>
        <taxon>Ascomycota</taxon>
        <taxon>Pezizomycotina</taxon>
        <taxon>Leotiomycetes</taxon>
        <taxon>Erysiphales</taxon>
        <taxon>Erysiphaceae</taxon>
        <taxon>Erysiphe</taxon>
    </lineage>
</organism>
<keyword evidence="4" id="KW-1185">Reference proteome</keyword>
<dbReference type="SMART" id="SM00174">
    <property type="entry name" value="RHO"/>
    <property type="match status" value="1"/>
</dbReference>
<name>A0A0B1P5A0_UNCNE</name>
<keyword evidence="2" id="KW-0342">GTP-binding</keyword>
<dbReference type="AlphaFoldDB" id="A0A0B1P5A0"/>
<dbReference type="HOGENOM" id="CLU_041217_9_2_1"/>
<proteinExistence type="predicted"/>
<dbReference type="SMART" id="SM00173">
    <property type="entry name" value="RAS"/>
    <property type="match status" value="1"/>
</dbReference>
<keyword evidence="1" id="KW-0547">Nucleotide-binding</keyword>
<dbReference type="InterPro" id="IPR001806">
    <property type="entry name" value="Small_GTPase"/>
</dbReference>
<evidence type="ECO:0000313" key="4">
    <source>
        <dbReference type="Proteomes" id="UP000030854"/>
    </source>
</evidence>
<dbReference type="Proteomes" id="UP000030854">
    <property type="component" value="Unassembled WGS sequence"/>
</dbReference>
<evidence type="ECO:0000313" key="3">
    <source>
        <dbReference type="EMBL" id="KHJ33847.1"/>
    </source>
</evidence>
<dbReference type="PROSITE" id="PS51420">
    <property type="entry name" value="RHO"/>
    <property type="match status" value="1"/>
</dbReference>
<dbReference type="NCBIfam" id="TIGR00231">
    <property type="entry name" value="small_GTP"/>
    <property type="match status" value="1"/>
</dbReference>
<sequence>MNPNRVSITICGDGATGKSSIALRLVRSAWTSIYDPTIEDTYSVTRQIDRKPYHISIIDTAGQEKYRSLWKKSNYCSDAFLLVYDITRPESLSVLKEFSKLIDQKYDIKHKVLKHNVLKHPIDTRGKNNSFEFKSRHRSIMSGSNEQYKTHQKPIKVLIGNMCDLQQKRRVSIKTGIKWARKHGCSFLETSAKDMINIEEVFEMTIQQVLDSRKNAVMGKNAQNYIRKSLTDNHQLALHFKTRDQFESISYSETTLLNSPFLGYNEYSEKDGNTFDFKKHRHGRARIKEIIRYNWRDFGWDSCIRRMRPIHCF</sequence>
<dbReference type="Pfam" id="PF00071">
    <property type="entry name" value="Ras"/>
    <property type="match status" value="2"/>
</dbReference>
<dbReference type="OMA" id="THYMEMI"/>
<dbReference type="PRINTS" id="PR00449">
    <property type="entry name" value="RASTRNSFRMNG"/>
</dbReference>
<dbReference type="GO" id="GO:0005525">
    <property type="term" value="F:GTP binding"/>
    <property type="evidence" value="ECO:0007669"/>
    <property type="project" value="UniProtKB-KW"/>
</dbReference>
<comment type="caution">
    <text evidence="3">The sequence shown here is derived from an EMBL/GenBank/DDBJ whole genome shotgun (WGS) entry which is preliminary data.</text>
</comment>